<dbReference type="PROSITE" id="PS51318">
    <property type="entry name" value="TAT"/>
    <property type="match status" value="1"/>
</dbReference>
<proteinExistence type="predicted"/>
<reference evidence="1 2" key="1">
    <citation type="submission" date="2020-08" db="EMBL/GenBank/DDBJ databases">
        <title>Genomic Encyclopedia of Type Strains, Phase IV (KMG-IV): sequencing the most valuable type-strain genomes for metagenomic binning, comparative biology and taxonomic classification.</title>
        <authorList>
            <person name="Goeker M."/>
        </authorList>
    </citation>
    <scope>NUCLEOTIDE SEQUENCE [LARGE SCALE GENOMIC DNA]</scope>
    <source>
        <strain evidence="1 2">DSM 101730</strain>
    </source>
</reference>
<evidence type="ECO:0000313" key="1">
    <source>
        <dbReference type="EMBL" id="MBB5223080.1"/>
    </source>
</evidence>
<evidence type="ECO:0000313" key="2">
    <source>
        <dbReference type="Proteomes" id="UP000549457"/>
    </source>
</evidence>
<dbReference type="AlphaFoldDB" id="A0A840SQP5"/>
<organism evidence="1 2">
    <name type="scientific">Amaricoccus macauensis</name>
    <dbReference type="NCBI Taxonomy" id="57001"/>
    <lineage>
        <taxon>Bacteria</taxon>
        <taxon>Pseudomonadati</taxon>
        <taxon>Pseudomonadota</taxon>
        <taxon>Alphaproteobacteria</taxon>
        <taxon>Rhodobacterales</taxon>
        <taxon>Paracoccaceae</taxon>
        <taxon>Amaricoccus</taxon>
    </lineage>
</organism>
<dbReference type="RefSeq" id="WP_184151310.1">
    <property type="nucleotide sequence ID" value="NZ_JACHFM010000003.1"/>
</dbReference>
<name>A0A840SQP5_9RHOB</name>
<sequence>MTQHSGNDRDTLEVAAEISEADAEIKARRAVVKRVLTVAAAAPMAALLFDPRKARADGTGVLGQADGIRKTTDVG</sequence>
<dbReference type="Proteomes" id="UP000549457">
    <property type="component" value="Unassembled WGS sequence"/>
</dbReference>
<gene>
    <name evidence="1" type="ORF">HNP73_003027</name>
</gene>
<dbReference type="EMBL" id="JACHFM010000003">
    <property type="protein sequence ID" value="MBB5223080.1"/>
    <property type="molecule type" value="Genomic_DNA"/>
</dbReference>
<protein>
    <submittedName>
        <fullName evidence="1">Uncharacterized protein</fullName>
    </submittedName>
</protein>
<accession>A0A840SQP5</accession>
<comment type="caution">
    <text evidence="1">The sequence shown here is derived from an EMBL/GenBank/DDBJ whole genome shotgun (WGS) entry which is preliminary data.</text>
</comment>
<keyword evidence="2" id="KW-1185">Reference proteome</keyword>
<dbReference type="InterPro" id="IPR006311">
    <property type="entry name" value="TAT_signal"/>
</dbReference>